<evidence type="ECO:0000256" key="1">
    <source>
        <dbReference type="ARBA" id="ARBA00001933"/>
    </source>
</evidence>
<dbReference type="Proteomes" id="UP001139260">
    <property type="component" value="Unassembled WGS sequence"/>
</dbReference>
<dbReference type="EMBL" id="JALNUB010000008">
    <property type="protein sequence ID" value="MCK8142881.1"/>
    <property type="molecule type" value="Genomic_DNA"/>
</dbReference>
<comment type="pathway">
    <text evidence="3">Amino-acid biosynthesis; L-methionine biosynthesis via de novo pathway; L-homocysteine from O-succinyl-L-homoserine: step 1/1.</text>
</comment>
<dbReference type="RefSeq" id="WP_248428984.1">
    <property type="nucleotide sequence ID" value="NZ_JALNUB010000008.1"/>
</dbReference>
<dbReference type="GO" id="GO:0071268">
    <property type="term" value="P:homocysteine biosynthetic process"/>
    <property type="evidence" value="ECO:0007669"/>
    <property type="project" value="InterPro"/>
</dbReference>
<keyword evidence="7" id="KW-1185">Reference proteome</keyword>
<sequence length="390" mass="43287">MNDQEFGFETQAIRNQLERTQYLEHSVPLYLTSSFVFEDAEDMRASFAEEKERNIYSRYSNPNTNEFVDKICKMEGAEAGFAFASGMAAVYSTFAALLKSGDHIVSASSVFGATHSLFMKYFPKWNIETSYFDINKPETIESFIKPNTKILFAESPTNPAVDIIDLELLGAIAKKHNLILIIDNCFATPYIQQPIKWGAHLVVHSATKLIDGQGRVLGGVTVGRADLMKEIYLFSRLTGPALSPFNAWVLSKSLETLAVRVEKHCQNALQVAEFLENHPKVKQVKYPFLKSHPQYDIAKKQMSLGGNIVAFEIKGGLEAGRTFLDKIKLCSLSPNLGDTRTIVTHPASTTHSKLSVEERLAVSITDGLVRVSVGLETVKDVIADLEQALS</sequence>
<comment type="cofactor">
    <cofactor evidence="1 3 5">
        <name>pyridoxal 5'-phosphate</name>
        <dbReference type="ChEBI" id="CHEBI:597326"/>
    </cofactor>
</comment>
<dbReference type="CDD" id="cd00614">
    <property type="entry name" value="CGS_like"/>
    <property type="match status" value="1"/>
</dbReference>
<evidence type="ECO:0000313" key="7">
    <source>
        <dbReference type="Proteomes" id="UP001139260"/>
    </source>
</evidence>
<dbReference type="PANTHER" id="PTHR11808">
    <property type="entry name" value="TRANS-SULFURATION ENZYME FAMILY MEMBER"/>
    <property type="match status" value="1"/>
</dbReference>
<keyword evidence="3" id="KW-0028">Amino-acid biosynthesis</keyword>
<proteinExistence type="inferred from homology"/>
<keyword evidence="6" id="KW-0032">Aminotransferase</keyword>
<dbReference type="AlphaFoldDB" id="A0A9X1XUC3"/>
<name>A0A9X1XUC3_9FLAO</name>
<dbReference type="SUPFAM" id="SSF53383">
    <property type="entry name" value="PLP-dependent transferases"/>
    <property type="match status" value="1"/>
</dbReference>
<reference evidence="6" key="1">
    <citation type="submission" date="2022-04" db="EMBL/GenBank/DDBJ databases">
        <title>Flavobacterium pygoscelis sp. nov. isolated from Chinstrap chick (Pygoscelis antarcticus).</title>
        <authorList>
            <person name="Irgang R."/>
            <person name="Poblete-Morales M."/>
            <person name="Avendano-Herrera R."/>
        </authorList>
    </citation>
    <scope>NUCLEOTIDE SEQUENCE</scope>
    <source>
        <strain evidence="6">I-SCBP12n</strain>
    </source>
</reference>
<dbReference type="InterPro" id="IPR015422">
    <property type="entry name" value="PyrdxlP-dep_Trfase_small"/>
</dbReference>
<dbReference type="FunFam" id="3.90.1150.10:FF:000033">
    <property type="entry name" value="Cystathionine gamma-synthase"/>
    <property type="match status" value="1"/>
</dbReference>
<keyword evidence="3" id="KW-0808">Transferase</keyword>
<evidence type="ECO:0000256" key="4">
    <source>
        <dbReference type="PIRSR" id="PIRSR001434-2"/>
    </source>
</evidence>
<dbReference type="GO" id="GO:0071266">
    <property type="term" value="P:'de novo' L-methionine biosynthetic process"/>
    <property type="evidence" value="ECO:0007669"/>
    <property type="project" value="UniProtKB-UniRule"/>
</dbReference>
<comment type="caution">
    <text evidence="6">The sequence shown here is derived from an EMBL/GenBank/DDBJ whole genome shotgun (WGS) entry which is preliminary data.</text>
</comment>
<dbReference type="InterPro" id="IPR000277">
    <property type="entry name" value="Cys/Met-Metab_PyrdxlP-dep_enz"/>
</dbReference>
<evidence type="ECO:0000313" key="6">
    <source>
        <dbReference type="EMBL" id="MCK8142881.1"/>
    </source>
</evidence>
<evidence type="ECO:0000256" key="2">
    <source>
        <dbReference type="ARBA" id="ARBA00022898"/>
    </source>
</evidence>
<dbReference type="Gene3D" id="3.90.1150.10">
    <property type="entry name" value="Aspartate Aminotransferase, domain 1"/>
    <property type="match status" value="1"/>
</dbReference>
<dbReference type="GO" id="GO:0005737">
    <property type="term" value="C:cytoplasm"/>
    <property type="evidence" value="ECO:0007669"/>
    <property type="project" value="TreeGrafter"/>
</dbReference>
<gene>
    <name evidence="3" type="primary">metZ</name>
    <name evidence="6" type="ORF">MW871_13350</name>
</gene>
<dbReference type="Pfam" id="PF01053">
    <property type="entry name" value="Cys_Met_Meta_PP"/>
    <property type="match status" value="1"/>
</dbReference>
<evidence type="ECO:0000256" key="5">
    <source>
        <dbReference type="RuleBase" id="RU362118"/>
    </source>
</evidence>
<keyword evidence="3" id="KW-0486">Methionine biosynthesis</keyword>
<protein>
    <recommendedName>
        <fullName evidence="3">O-succinylhomoserine sulfhydrylase</fullName>
        <shortName evidence="3">OSH sulfhydrylase</shortName>
        <shortName evidence="3">OSHS sulfhydrylase</shortName>
        <ecNumber evidence="3">2.5.1.-</ecNumber>
    </recommendedName>
</protein>
<comment type="function">
    <text evidence="3">Catalyzes the formation of L-homocysteine from O-succinyl-L-homoserine (OSHS) and hydrogen sulfide.</text>
</comment>
<dbReference type="GO" id="GO:0016765">
    <property type="term" value="F:transferase activity, transferring alkyl or aryl (other than methyl) groups"/>
    <property type="evidence" value="ECO:0007669"/>
    <property type="project" value="UniProtKB-UniRule"/>
</dbReference>
<dbReference type="InterPro" id="IPR006234">
    <property type="entry name" value="O-succ-hSer_sulfhydrylase"/>
</dbReference>
<comment type="similarity">
    <text evidence="3">Belongs to the trans-sulfuration enzymes family. MetZ subfamily.</text>
</comment>
<keyword evidence="2 3" id="KW-0663">Pyridoxal phosphate</keyword>
<evidence type="ECO:0000256" key="3">
    <source>
        <dbReference type="HAMAP-Rule" id="MF_02056"/>
    </source>
</evidence>
<organism evidence="6 7">
    <name type="scientific">Flavobacterium pygoscelis</name>
    <dbReference type="NCBI Taxonomy" id="2893176"/>
    <lineage>
        <taxon>Bacteria</taxon>
        <taxon>Pseudomonadati</taxon>
        <taxon>Bacteroidota</taxon>
        <taxon>Flavobacteriia</taxon>
        <taxon>Flavobacteriales</taxon>
        <taxon>Flavobacteriaceae</taxon>
        <taxon>Flavobacterium</taxon>
    </lineage>
</organism>
<dbReference type="FunFam" id="3.40.640.10:FF:000046">
    <property type="entry name" value="Cystathionine gamma-lyase"/>
    <property type="match status" value="1"/>
</dbReference>
<dbReference type="EC" id="2.5.1.-" evidence="3"/>
<dbReference type="GO" id="GO:0019346">
    <property type="term" value="P:transsulfuration"/>
    <property type="evidence" value="ECO:0007669"/>
    <property type="project" value="InterPro"/>
</dbReference>
<feature type="modified residue" description="N6-(pyridoxal phosphate)lysine" evidence="3 4">
    <location>
        <position position="208"/>
    </location>
</feature>
<dbReference type="GO" id="GO:0030170">
    <property type="term" value="F:pyridoxal phosphate binding"/>
    <property type="evidence" value="ECO:0007669"/>
    <property type="project" value="UniProtKB-UniRule"/>
</dbReference>
<dbReference type="Gene3D" id="3.40.640.10">
    <property type="entry name" value="Type I PLP-dependent aspartate aminotransferase-like (Major domain)"/>
    <property type="match status" value="1"/>
</dbReference>
<dbReference type="InterPro" id="IPR015421">
    <property type="entry name" value="PyrdxlP-dep_Trfase_major"/>
</dbReference>
<dbReference type="HAMAP" id="MF_02056">
    <property type="entry name" value="MetZ"/>
    <property type="match status" value="1"/>
</dbReference>
<dbReference type="GO" id="GO:0016846">
    <property type="term" value="F:carbon-sulfur lyase activity"/>
    <property type="evidence" value="ECO:0007669"/>
    <property type="project" value="TreeGrafter"/>
</dbReference>
<dbReference type="GO" id="GO:0008483">
    <property type="term" value="F:transaminase activity"/>
    <property type="evidence" value="ECO:0007669"/>
    <property type="project" value="UniProtKB-KW"/>
</dbReference>
<dbReference type="PANTHER" id="PTHR11808:SF80">
    <property type="entry name" value="CYSTATHIONINE GAMMA-LYASE"/>
    <property type="match status" value="1"/>
</dbReference>
<comment type="catalytic activity">
    <reaction evidence="3">
        <text>O-succinyl-L-homoserine + hydrogen sulfide = L-homocysteine + succinate</text>
        <dbReference type="Rhea" id="RHEA:27826"/>
        <dbReference type="ChEBI" id="CHEBI:29919"/>
        <dbReference type="ChEBI" id="CHEBI:30031"/>
        <dbReference type="ChEBI" id="CHEBI:57661"/>
        <dbReference type="ChEBI" id="CHEBI:58199"/>
    </reaction>
</comment>
<accession>A0A9X1XUC3</accession>
<dbReference type="InterPro" id="IPR015424">
    <property type="entry name" value="PyrdxlP-dep_Trfase"/>
</dbReference>
<dbReference type="PIRSF" id="PIRSF001434">
    <property type="entry name" value="CGS"/>
    <property type="match status" value="1"/>
</dbReference>
<comment type="subunit">
    <text evidence="3">Homotetramer.</text>
</comment>